<proteinExistence type="predicted"/>
<dbReference type="AlphaFoldDB" id="A0A645I1S6"/>
<gene>
    <name evidence="1" type="ORF">SDC9_192814</name>
</gene>
<accession>A0A645I1S6</accession>
<reference evidence="1" key="1">
    <citation type="submission" date="2019-08" db="EMBL/GenBank/DDBJ databases">
        <authorList>
            <person name="Kucharzyk K."/>
            <person name="Murdoch R.W."/>
            <person name="Higgins S."/>
            <person name="Loffler F."/>
        </authorList>
    </citation>
    <scope>NUCLEOTIDE SEQUENCE</scope>
</reference>
<protein>
    <submittedName>
        <fullName evidence="1">Uncharacterized protein</fullName>
    </submittedName>
</protein>
<name>A0A645I1S6_9ZZZZ</name>
<organism evidence="1">
    <name type="scientific">bioreactor metagenome</name>
    <dbReference type="NCBI Taxonomy" id="1076179"/>
    <lineage>
        <taxon>unclassified sequences</taxon>
        <taxon>metagenomes</taxon>
        <taxon>ecological metagenomes</taxon>
    </lineage>
</organism>
<comment type="caution">
    <text evidence="1">The sequence shown here is derived from an EMBL/GenBank/DDBJ whole genome shotgun (WGS) entry which is preliminary data.</text>
</comment>
<sequence length="47" mass="5333">MFTATIDLTLADRTPFKHNPAVGSPDFRPDKYIEMYKDALSDPNFGK</sequence>
<evidence type="ECO:0000313" key="1">
    <source>
        <dbReference type="EMBL" id="MPN45247.1"/>
    </source>
</evidence>
<dbReference type="EMBL" id="VSSQ01104983">
    <property type="protein sequence ID" value="MPN45247.1"/>
    <property type="molecule type" value="Genomic_DNA"/>
</dbReference>